<dbReference type="PROSITE" id="PS00356">
    <property type="entry name" value="HTH_LACI_1"/>
    <property type="match status" value="1"/>
</dbReference>
<organism evidence="6 7">
    <name type="scientific">Sulfobacillus acidophilus (strain ATCC 700253 / DSM 10332 / NAL)</name>
    <dbReference type="NCBI Taxonomy" id="679936"/>
    <lineage>
        <taxon>Bacteria</taxon>
        <taxon>Bacillati</taxon>
        <taxon>Bacillota</taxon>
        <taxon>Clostridia</taxon>
        <taxon>Eubacteriales</taxon>
        <taxon>Clostridiales Family XVII. Incertae Sedis</taxon>
        <taxon>Sulfobacillus</taxon>
    </lineage>
</organism>
<dbReference type="GO" id="GO:0003700">
    <property type="term" value="F:DNA-binding transcription factor activity"/>
    <property type="evidence" value="ECO:0007669"/>
    <property type="project" value="TreeGrafter"/>
</dbReference>
<dbReference type="SUPFAM" id="SSF53822">
    <property type="entry name" value="Periplasmic binding protein-like I"/>
    <property type="match status" value="1"/>
</dbReference>
<dbReference type="Pfam" id="PF13377">
    <property type="entry name" value="Peripla_BP_3"/>
    <property type="match status" value="1"/>
</dbReference>
<dbReference type="InterPro" id="IPR000843">
    <property type="entry name" value="HTH_LacI"/>
</dbReference>
<dbReference type="HOGENOM" id="CLU_037628_6_1_9"/>
<evidence type="ECO:0000256" key="2">
    <source>
        <dbReference type="ARBA" id="ARBA00023015"/>
    </source>
</evidence>
<dbReference type="InterPro" id="IPR046335">
    <property type="entry name" value="LacI/GalR-like_sensor"/>
</dbReference>
<dbReference type="GO" id="GO:0000976">
    <property type="term" value="F:transcription cis-regulatory region binding"/>
    <property type="evidence" value="ECO:0007669"/>
    <property type="project" value="TreeGrafter"/>
</dbReference>
<dbReference type="Gene3D" id="3.40.50.2300">
    <property type="match status" value="2"/>
</dbReference>
<dbReference type="STRING" id="679936.Sulac_2170"/>
<keyword evidence="3" id="KW-0238">DNA-binding</keyword>
<dbReference type="Pfam" id="PF00356">
    <property type="entry name" value="LacI"/>
    <property type="match status" value="1"/>
</dbReference>
<dbReference type="SUPFAM" id="SSF47413">
    <property type="entry name" value="lambda repressor-like DNA-binding domains"/>
    <property type="match status" value="1"/>
</dbReference>
<feature type="domain" description="HTH lacI-type" evidence="5">
    <location>
        <begin position="2"/>
        <end position="56"/>
    </location>
</feature>
<dbReference type="InterPro" id="IPR010982">
    <property type="entry name" value="Lambda_DNA-bd_dom_sf"/>
</dbReference>
<dbReference type="PATRIC" id="fig|679936.5.peg.2240"/>
<evidence type="ECO:0000256" key="3">
    <source>
        <dbReference type="ARBA" id="ARBA00023125"/>
    </source>
</evidence>
<dbReference type="EMBL" id="CP003179">
    <property type="protein sequence ID" value="AEW05650.1"/>
    <property type="molecule type" value="Genomic_DNA"/>
</dbReference>
<keyword evidence="2" id="KW-0805">Transcription regulation</keyword>
<evidence type="ECO:0000256" key="1">
    <source>
        <dbReference type="ARBA" id="ARBA00022491"/>
    </source>
</evidence>
<dbReference type="InterPro" id="IPR028082">
    <property type="entry name" value="Peripla_BP_I"/>
</dbReference>
<dbReference type="PANTHER" id="PTHR30146">
    <property type="entry name" value="LACI-RELATED TRANSCRIPTIONAL REPRESSOR"/>
    <property type="match status" value="1"/>
</dbReference>
<keyword evidence="4" id="KW-0804">Transcription</keyword>
<evidence type="ECO:0000259" key="5">
    <source>
        <dbReference type="PROSITE" id="PS50932"/>
    </source>
</evidence>
<dbReference type="Proteomes" id="UP000005439">
    <property type="component" value="Chromosome"/>
</dbReference>
<gene>
    <name evidence="6" type="ordered locus">Sulac_2170</name>
</gene>
<dbReference type="Gene3D" id="1.10.260.40">
    <property type="entry name" value="lambda repressor-like DNA-binding domains"/>
    <property type="match status" value="1"/>
</dbReference>
<protein>
    <submittedName>
        <fullName evidence="6">Transcriptional regulator, LacI family</fullName>
    </submittedName>
</protein>
<reference evidence="7" key="1">
    <citation type="submission" date="2011-12" db="EMBL/GenBank/DDBJ databases">
        <title>The complete genome of chromosome of Sulfobacillus acidophilus DSM 10332.</title>
        <authorList>
            <person name="Lucas S."/>
            <person name="Han J."/>
            <person name="Lapidus A."/>
            <person name="Bruce D."/>
            <person name="Goodwin L."/>
            <person name="Pitluck S."/>
            <person name="Peters L."/>
            <person name="Kyrpides N."/>
            <person name="Mavromatis K."/>
            <person name="Ivanova N."/>
            <person name="Mikhailova N."/>
            <person name="Chertkov O."/>
            <person name="Saunders E."/>
            <person name="Detter J.C."/>
            <person name="Tapia R."/>
            <person name="Han C."/>
            <person name="Land M."/>
            <person name="Hauser L."/>
            <person name="Markowitz V."/>
            <person name="Cheng J.-F."/>
            <person name="Hugenholtz P."/>
            <person name="Woyke T."/>
            <person name="Wu D."/>
            <person name="Pukall R."/>
            <person name="Gehrich-Schroeter G."/>
            <person name="Schneider S."/>
            <person name="Klenk H.-P."/>
            <person name="Eisen J.A."/>
        </authorList>
    </citation>
    <scope>NUCLEOTIDE SEQUENCE [LARGE SCALE GENOMIC DNA]</scope>
    <source>
        <strain evidence="7">ATCC 700253 / DSM 10332 / NAL</strain>
    </source>
</reference>
<dbReference type="PROSITE" id="PS50932">
    <property type="entry name" value="HTH_LACI_2"/>
    <property type="match status" value="1"/>
</dbReference>
<keyword evidence="7" id="KW-1185">Reference proteome</keyword>
<name>G8TTI4_SULAD</name>
<dbReference type="CDD" id="cd01392">
    <property type="entry name" value="HTH_LacI"/>
    <property type="match status" value="1"/>
</dbReference>
<accession>G8TTI4</accession>
<reference evidence="6 7" key="2">
    <citation type="journal article" date="2012" name="Stand. Genomic Sci.">
        <title>Complete genome sequence of the moderately thermophilic mineral-sulfide-oxidizing firmicute Sulfobacillus acidophilus type strain (NAL(T)).</title>
        <authorList>
            <person name="Anderson I."/>
            <person name="Chertkov O."/>
            <person name="Chen A."/>
            <person name="Saunders E."/>
            <person name="Lapidus A."/>
            <person name="Nolan M."/>
            <person name="Lucas S."/>
            <person name="Hammon N."/>
            <person name="Deshpande S."/>
            <person name="Cheng J.F."/>
            <person name="Han C."/>
            <person name="Tapia R."/>
            <person name="Goodwin L.A."/>
            <person name="Pitluck S."/>
            <person name="Liolios K."/>
            <person name="Pagani I."/>
            <person name="Ivanova N."/>
            <person name="Mikhailova N."/>
            <person name="Pati A."/>
            <person name="Palaniappan K."/>
            <person name="Land M."/>
            <person name="Pan C."/>
            <person name="Rohde M."/>
            <person name="Pukall R."/>
            <person name="Goker M."/>
            <person name="Detter J.C."/>
            <person name="Woyke T."/>
            <person name="Bristow J."/>
            <person name="Eisen J.A."/>
            <person name="Markowitz V."/>
            <person name="Hugenholtz P."/>
            <person name="Kyrpides N.C."/>
            <person name="Klenk H.P."/>
            <person name="Mavromatis K."/>
        </authorList>
    </citation>
    <scope>NUCLEOTIDE SEQUENCE [LARGE SCALE GENOMIC DNA]</scope>
    <source>
        <strain evidence="7">ATCC 700253 / DSM 10332 / NAL</strain>
    </source>
</reference>
<keyword evidence="1" id="KW-0678">Repressor</keyword>
<evidence type="ECO:0000313" key="6">
    <source>
        <dbReference type="EMBL" id="AEW05650.1"/>
    </source>
</evidence>
<dbReference type="KEGG" id="sap:Sulac_2170"/>
<dbReference type="SMART" id="SM00354">
    <property type="entry name" value="HTH_LACI"/>
    <property type="match status" value="1"/>
</dbReference>
<dbReference type="PANTHER" id="PTHR30146:SF148">
    <property type="entry name" value="HTH-TYPE TRANSCRIPTIONAL REPRESSOR PURR-RELATED"/>
    <property type="match status" value="1"/>
</dbReference>
<evidence type="ECO:0000313" key="7">
    <source>
        <dbReference type="Proteomes" id="UP000005439"/>
    </source>
</evidence>
<sequence length="335" mass="36793">MATLTDVAHKAGVSIMTVSRVIRGQGPVREATRQRVLEAMAELQYVPRGVATPTPRPSSLHTLVLIVPDITNPFFTFLARGMEDVARKHGYQVLLVNTDENENRERDALRMCVDLHVDGVLICPVGDSSSECLAWLQQHTPLVLVDRSVKGIEADLVKGNVKEASHILVSHLIEAGHRRIGIVTGPAQNEAGRERLDGYLAALEAHGIPARPEYIREASMLRDGDARYVDALLDLPEPPTALFVANVFQYAHTRQRLAARNLTVPDDISIVAFGNTDELASVDSPLTAAIQPAYSYGSLGTQMLLERVEGLSHPPRRMILESHYVFRQSVAPPRA</sequence>
<proteinExistence type="predicted"/>
<evidence type="ECO:0000256" key="4">
    <source>
        <dbReference type="ARBA" id="ARBA00023163"/>
    </source>
</evidence>
<dbReference type="AlphaFoldDB" id="G8TTI4"/>